<dbReference type="Pfam" id="PF01554">
    <property type="entry name" value="MatE"/>
    <property type="match status" value="2"/>
</dbReference>
<dbReference type="GO" id="GO:0042910">
    <property type="term" value="F:xenobiotic transmembrane transporter activity"/>
    <property type="evidence" value="ECO:0007669"/>
    <property type="project" value="InterPro"/>
</dbReference>
<feature type="transmembrane region" description="Helical" evidence="7">
    <location>
        <begin position="54"/>
        <end position="77"/>
    </location>
</feature>
<reference evidence="8" key="1">
    <citation type="submission" date="2009-12" db="EMBL/GenBank/DDBJ databases">
        <authorList>
            <person name="Weinstock G."/>
            <person name="Sodergren E."/>
            <person name="Clifton S."/>
            <person name="Fulton L."/>
            <person name="Fulton B."/>
            <person name="Courtney L."/>
            <person name="Fronick C."/>
            <person name="Harrison M."/>
            <person name="Strong C."/>
            <person name="Farmer C."/>
            <person name="Delahaunty K."/>
            <person name="Markovic C."/>
            <person name="Hall O."/>
            <person name="Minx P."/>
            <person name="Tomlinson C."/>
            <person name="Mitreva M."/>
            <person name="Nelson J."/>
            <person name="Hou S."/>
            <person name="Wollam A."/>
            <person name="Pepin K.H."/>
            <person name="Johnson M."/>
            <person name="Bhonagiri V."/>
            <person name="Nash W.E."/>
            <person name="Warren W."/>
            <person name="Chinwalla A."/>
            <person name="Mardis E.R."/>
            <person name="Wilson R.K."/>
        </authorList>
    </citation>
    <scope>NUCLEOTIDE SEQUENCE [LARGE SCALE GENOMIC DNA]</scope>
    <source>
        <strain evidence="8">DSM 15176</strain>
    </source>
</reference>
<evidence type="ECO:0000256" key="1">
    <source>
        <dbReference type="ARBA" id="ARBA00004651"/>
    </source>
</evidence>
<sequence length="442" mass="46927">MKIRLSEHFGYARLLRFTLPSIVMLVFSSIYGVVDGFFVSNFVGKTAFTAVNFILPFLMILGSVGFMFGTGGGALIAKTMGEGDDRRANELFSLIVYSSVVCGVILAGLGFLLLRPLAAALGAEGAMLQDCITYGTVLLPAIPAYVLQYEFQCLCVTAEKPNLGLGVTVASGLTNMVLDALFVAVLGFGLPGAAAATALSQCVGGLLPLAYFARGRGGRLRLGATRWDGRALGKTCTNGSSELMSNISMSLVSMLYNAQLLRYAGEDGIAAYGVLMYVSMIFQAMFIGYSVGTAPVVSYHFGAGNRTELHSLLRKSGTILAAFAVAMFAAARLLAAPLSHLFVGYDAALLALTQHAFAIFSFGFLFSGFAIFGSSFFTALNDGLVSAAISFLRTLVFQVLCVLVFPLVWQVDGIWASLVAAEAMAVCVTLGFLRVKQSTYHY</sequence>
<dbReference type="GO" id="GO:0005886">
    <property type="term" value="C:plasma membrane"/>
    <property type="evidence" value="ECO:0007669"/>
    <property type="project" value="UniProtKB-SubCell"/>
</dbReference>
<feature type="transmembrane region" description="Helical" evidence="7">
    <location>
        <begin position="384"/>
        <end position="408"/>
    </location>
</feature>
<proteinExistence type="predicted"/>
<comment type="caution">
    <text evidence="8">The sequence shown here is derived from an EMBL/GenBank/DDBJ whole genome shotgun (WGS) entry which is preliminary data.</text>
</comment>
<dbReference type="InterPro" id="IPR048279">
    <property type="entry name" value="MdtK-like"/>
</dbReference>
<keyword evidence="4 7" id="KW-0812">Transmembrane</keyword>
<keyword evidence="9" id="KW-1185">Reference proteome</keyword>
<evidence type="ECO:0000313" key="9">
    <source>
        <dbReference type="Proteomes" id="UP000003438"/>
    </source>
</evidence>
<feature type="transmembrane region" description="Helical" evidence="7">
    <location>
        <begin position="132"/>
        <end position="151"/>
    </location>
</feature>
<dbReference type="STRING" id="411471.SUBVAR_04016"/>
<feature type="transmembrane region" description="Helical" evidence="7">
    <location>
        <begin position="163"/>
        <end position="188"/>
    </location>
</feature>
<feature type="transmembrane region" description="Helical" evidence="7">
    <location>
        <begin position="12"/>
        <end position="34"/>
    </location>
</feature>
<feature type="transmembrane region" description="Helical" evidence="7">
    <location>
        <begin position="414"/>
        <end position="433"/>
    </location>
</feature>
<dbReference type="GO" id="GO:0015297">
    <property type="term" value="F:antiporter activity"/>
    <property type="evidence" value="ECO:0007669"/>
    <property type="project" value="InterPro"/>
</dbReference>
<evidence type="ECO:0000256" key="7">
    <source>
        <dbReference type="SAM" id="Phobius"/>
    </source>
</evidence>
<keyword evidence="6 7" id="KW-0472">Membrane</keyword>
<dbReference type="Proteomes" id="UP000003438">
    <property type="component" value="Unassembled WGS sequence"/>
</dbReference>
<dbReference type="HOGENOM" id="CLU_012893_0_2_9"/>
<evidence type="ECO:0000256" key="6">
    <source>
        <dbReference type="ARBA" id="ARBA00023136"/>
    </source>
</evidence>
<feature type="transmembrane region" description="Helical" evidence="7">
    <location>
        <begin position="347"/>
        <end position="372"/>
    </location>
</feature>
<feature type="transmembrane region" description="Helical" evidence="7">
    <location>
        <begin position="312"/>
        <end position="335"/>
    </location>
</feature>
<name>D1PI51_9FIRM</name>
<evidence type="ECO:0000256" key="4">
    <source>
        <dbReference type="ARBA" id="ARBA00022692"/>
    </source>
</evidence>
<comment type="subcellular location">
    <subcellularLocation>
        <location evidence="1">Cell membrane</location>
        <topology evidence="1">Multi-pass membrane protein</topology>
    </subcellularLocation>
</comment>
<dbReference type="PANTHER" id="PTHR43823">
    <property type="entry name" value="SPORULATION PROTEIN YKVU"/>
    <property type="match status" value="1"/>
</dbReference>
<evidence type="ECO:0000256" key="2">
    <source>
        <dbReference type="ARBA" id="ARBA00022448"/>
    </source>
</evidence>
<dbReference type="AlphaFoldDB" id="D1PI51"/>
<feature type="transmembrane region" description="Helical" evidence="7">
    <location>
        <begin position="89"/>
        <end position="112"/>
    </location>
</feature>
<keyword evidence="3" id="KW-1003">Cell membrane</keyword>
<dbReference type="PANTHER" id="PTHR43823:SF3">
    <property type="entry name" value="MULTIDRUG EXPORT PROTEIN MEPA"/>
    <property type="match status" value="1"/>
</dbReference>
<dbReference type="PIRSF" id="PIRSF006603">
    <property type="entry name" value="DinF"/>
    <property type="match status" value="1"/>
</dbReference>
<keyword evidence="5 7" id="KW-1133">Transmembrane helix</keyword>
<evidence type="ECO:0000256" key="3">
    <source>
        <dbReference type="ARBA" id="ARBA00022475"/>
    </source>
</evidence>
<protein>
    <submittedName>
        <fullName evidence="8">MATE efflux family protein</fullName>
    </submittedName>
</protein>
<dbReference type="eggNOG" id="COG0534">
    <property type="taxonomic scope" value="Bacteria"/>
</dbReference>
<dbReference type="RefSeq" id="WP_007045463.1">
    <property type="nucleotide sequence ID" value="NZ_GG704769.1"/>
</dbReference>
<dbReference type="InterPro" id="IPR002528">
    <property type="entry name" value="MATE_fam"/>
</dbReference>
<keyword evidence="2" id="KW-0813">Transport</keyword>
<organism evidence="8 9">
    <name type="scientific">Subdoligranulum variabile DSM 15176</name>
    <dbReference type="NCBI Taxonomy" id="411471"/>
    <lineage>
        <taxon>Bacteria</taxon>
        <taxon>Bacillati</taxon>
        <taxon>Bacillota</taxon>
        <taxon>Clostridia</taxon>
        <taxon>Eubacteriales</taxon>
        <taxon>Oscillospiraceae</taxon>
        <taxon>Subdoligranulum</taxon>
    </lineage>
</organism>
<dbReference type="EMBL" id="ACBY02000003">
    <property type="protein sequence ID" value="EFB77631.1"/>
    <property type="molecule type" value="Genomic_DNA"/>
</dbReference>
<evidence type="ECO:0000256" key="5">
    <source>
        <dbReference type="ARBA" id="ARBA00022989"/>
    </source>
</evidence>
<accession>D1PI51</accession>
<evidence type="ECO:0000313" key="8">
    <source>
        <dbReference type="EMBL" id="EFB77631.1"/>
    </source>
</evidence>
<gene>
    <name evidence="8" type="ORF">SUBVAR_04016</name>
</gene>
<dbReference type="OrthoDB" id="9808954at2"/>
<dbReference type="InterPro" id="IPR051327">
    <property type="entry name" value="MATE_MepA_subfamily"/>
</dbReference>